<evidence type="ECO:0000313" key="2">
    <source>
        <dbReference type="Proteomes" id="UP000231196"/>
    </source>
</evidence>
<dbReference type="EMBL" id="PFUC01000026">
    <property type="protein sequence ID" value="PJB48418.1"/>
    <property type="molecule type" value="Genomic_DNA"/>
</dbReference>
<reference evidence="2" key="1">
    <citation type="submission" date="2017-09" db="EMBL/GenBank/DDBJ databases">
        <title>Depth-based differentiation of microbial function through sediment-hosted aquifers and enrichment of novel symbionts in the deep terrestrial subsurface.</title>
        <authorList>
            <person name="Probst A.J."/>
            <person name="Ladd B."/>
            <person name="Jarett J.K."/>
            <person name="Geller-Mcgrath D.E."/>
            <person name="Sieber C.M.K."/>
            <person name="Emerson J.B."/>
            <person name="Anantharaman K."/>
            <person name="Thomas B.C."/>
            <person name="Malmstrom R."/>
            <person name="Stieglmeier M."/>
            <person name="Klingl A."/>
            <person name="Woyke T."/>
            <person name="Ryan C.M."/>
            <person name="Banfield J.F."/>
        </authorList>
    </citation>
    <scope>NUCLEOTIDE SEQUENCE [LARGE SCALE GENOMIC DNA]</scope>
</reference>
<protein>
    <submittedName>
        <fullName evidence="1">Uncharacterized protein</fullName>
    </submittedName>
</protein>
<gene>
    <name evidence="1" type="ORF">CO104_01340</name>
</gene>
<proteinExistence type="predicted"/>
<comment type="caution">
    <text evidence="1">The sequence shown here is derived from an EMBL/GenBank/DDBJ whole genome shotgun (WGS) entry which is preliminary data.</text>
</comment>
<sequence length="125" mass="14576">MVFDLNKLLEIVKDPDLKIKINDLYGENIRLKEENFSLKKKIDKLDDTTKIESLLVHEDNHYFKVDGEKKEGPYCTKCWDSERKLLRLHIGNKNDGLQYFSCPNCKTSTNTGTYIPTNNYGGVEW</sequence>
<evidence type="ECO:0000313" key="1">
    <source>
        <dbReference type="EMBL" id="PJB48418.1"/>
    </source>
</evidence>
<dbReference type="AlphaFoldDB" id="A0A2M8BX29"/>
<dbReference type="Proteomes" id="UP000231196">
    <property type="component" value="Unassembled WGS sequence"/>
</dbReference>
<name>A0A2M8BX29_9BACT</name>
<accession>A0A2M8BX29</accession>
<organism evidence="1 2">
    <name type="scientific">Candidatus Collierbacteria bacterium CG_4_9_14_3_um_filter_43_16</name>
    <dbReference type="NCBI Taxonomy" id="1974532"/>
    <lineage>
        <taxon>Bacteria</taxon>
        <taxon>Candidatus Collieribacteriota</taxon>
    </lineage>
</organism>